<accession>A0A1I6BLA6</accession>
<evidence type="ECO:0000313" key="1">
    <source>
        <dbReference type="EMBL" id="SFQ81607.1"/>
    </source>
</evidence>
<name>A0A1I6BLA6_HYMAR</name>
<sequence>MRELTEEEALQAVAFMEKLVVGLGSLGRHYSDNDEDLAWALLYLFKPKLVNEAAKVHGMLFSKYNTELAEGEDMDELEKLLQGLPYPITPTPKQLARFCQNRLNKQRSE</sequence>
<dbReference type="AlphaFoldDB" id="A0A1I6BLA6"/>
<keyword evidence="2" id="KW-1185">Reference proteome</keyword>
<protein>
    <submittedName>
        <fullName evidence="1">Uncharacterized protein</fullName>
    </submittedName>
</protein>
<dbReference type="OrthoDB" id="886177at2"/>
<dbReference type="EMBL" id="FOXS01000009">
    <property type="protein sequence ID" value="SFQ81607.1"/>
    <property type="molecule type" value="Genomic_DNA"/>
</dbReference>
<gene>
    <name evidence="1" type="ORF">SAMN04515668_4700</name>
</gene>
<reference evidence="2" key="1">
    <citation type="submission" date="2016-10" db="EMBL/GenBank/DDBJ databases">
        <authorList>
            <person name="Varghese N."/>
            <person name="Submissions S."/>
        </authorList>
    </citation>
    <scope>NUCLEOTIDE SEQUENCE [LARGE SCALE GENOMIC DNA]</scope>
    <source>
        <strain evidence="2">OR362-8,ATCC BAA-1266,JCM 13504</strain>
    </source>
</reference>
<evidence type="ECO:0000313" key="2">
    <source>
        <dbReference type="Proteomes" id="UP000199029"/>
    </source>
</evidence>
<proteinExistence type="predicted"/>
<dbReference type="Proteomes" id="UP000199029">
    <property type="component" value="Unassembled WGS sequence"/>
</dbReference>
<organism evidence="1 2">
    <name type="scientific">Hymenobacter arizonensis</name>
    <name type="common">Siccationidurans arizonensis</name>
    <dbReference type="NCBI Taxonomy" id="1227077"/>
    <lineage>
        <taxon>Bacteria</taxon>
        <taxon>Pseudomonadati</taxon>
        <taxon>Bacteroidota</taxon>
        <taxon>Cytophagia</taxon>
        <taxon>Cytophagales</taxon>
        <taxon>Hymenobacteraceae</taxon>
        <taxon>Hymenobacter</taxon>
    </lineage>
</organism>
<dbReference type="RefSeq" id="WP_092678737.1">
    <property type="nucleotide sequence ID" value="NZ_FOXS01000009.1"/>
</dbReference>